<dbReference type="EMBL" id="KN834768">
    <property type="protein sequence ID" value="KIK62340.1"/>
    <property type="molecule type" value="Genomic_DNA"/>
</dbReference>
<dbReference type="HOGENOM" id="CLU_133581_1_0_1"/>
<organism evidence="1 2">
    <name type="scientific">Collybiopsis luxurians FD-317 M1</name>
    <dbReference type="NCBI Taxonomy" id="944289"/>
    <lineage>
        <taxon>Eukaryota</taxon>
        <taxon>Fungi</taxon>
        <taxon>Dikarya</taxon>
        <taxon>Basidiomycota</taxon>
        <taxon>Agaricomycotina</taxon>
        <taxon>Agaricomycetes</taxon>
        <taxon>Agaricomycetidae</taxon>
        <taxon>Agaricales</taxon>
        <taxon>Marasmiineae</taxon>
        <taxon>Omphalotaceae</taxon>
        <taxon>Collybiopsis</taxon>
        <taxon>Collybiopsis luxurians</taxon>
    </lineage>
</organism>
<reference evidence="1 2" key="1">
    <citation type="submission" date="2014-04" db="EMBL/GenBank/DDBJ databases">
        <title>Evolutionary Origins and Diversification of the Mycorrhizal Mutualists.</title>
        <authorList>
            <consortium name="DOE Joint Genome Institute"/>
            <consortium name="Mycorrhizal Genomics Consortium"/>
            <person name="Kohler A."/>
            <person name="Kuo A."/>
            <person name="Nagy L.G."/>
            <person name="Floudas D."/>
            <person name="Copeland A."/>
            <person name="Barry K.W."/>
            <person name="Cichocki N."/>
            <person name="Veneault-Fourrey C."/>
            <person name="LaButti K."/>
            <person name="Lindquist E.A."/>
            <person name="Lipzen A."/>
            <person name="Lundell T."/>
            <person name="Morin E."/>
            <person name="Murat C."/>
            <person name="Riley R."/>
            <person name="Ohm R."/>
            <person name="Sun H."/>
            <person name="Tunlid A."/>
            <person name="Henrissat B."/>
            <person name="Grigoriev I.V."/>
            <person name="Hibbett D.S."/>
            <person name="Martin F."/>
        </authorList>
    </citation>
    <scope>NUCLEOTIDE SEQUENCE [LARGE SCALE GENOMIC DNA]</scope>
    <source>
        <strain evidence="1 2">FD-317 M1</strain>
    </source>
</reference>
<sequence>RVENYSKDLNRAITTIRGSGLNPLFPRKLWKSVLRDEFIKLSELTTLTKQAPTKKIDNQNAWQRAWQATADAIVFAFPSHRSEVSAYKKHIQKLFDRRVEALHPNILLYNKAFCQLVRLRSDLLFNKFNNAEGKELHATYLTPSSTLYAQLS</sequence>
<dbReference type="Proteomes" id="UP000053593">
    <property type="component" value="Unassembled WGS sequence"/>
</dbReference>
<name>A0A0D0BEX1_9AGAR</name>
<dbReference type="OrthoDB" id="2355984at2759"/>
<protein>
    <submittedName>
        <fullName evidence="1">Uncharacterized protein</fullName>
    </submittedName>
</protein>
<gene>
    <name evidence="1" type="ORF">GYMLUDRAFT_141693</name>
</gene>
<dbReference type="AlphaFoldDB" id="A0A0D0BEX1"/>
<feature type="non-terminal residue" evidence="1">
    <location>
        <position position="152"/>
    </location>
</feature>
<feature type="non-terminal residue" evidence="1">
    <location>
        <position position="1"/>
    </location>
</feature>
<evidence type="ECO:0000313" key="1">
    <source>
        <dbReference type="EMBL" id="KIK62340.1"/>
    </source>
</evidence>
<evidence type="ECO:0000313" key="2">
    <source>
        <dbReference type="Proteomes" id="UP000053593"/>
    </source>
</evidence>
<proteinExistence type="predicted"/>
<accession>A0A0D0BEX1</accession>
<keyword evidence="2" id="KW-1185">Reference proteome</keyword>